<evidence type="ECO:0000313" key="5">
    <source>
        <dbReference type="Proteomes" id="UP000028782"/>
    </source>
</evidence>
<dbReference type="GO" id="GO:0005886">
    <property type="term" value="C:plasma membrane"/>
    <property type="evidence" value="ECO:0007669"/>
    <property type="project" value="TreeGrafter"/>
</dbReference>
<proteinExistence type="inferred from homology"/>
<dbReference type="PANTHER" id="PTHR13847:SF280">
    <property type="entry name" value="D-AMINO ACID DEHYDROGENASE"/>
    <property type="match status" value="1"/>
</dbReference>
<dbReference type="Pfam" id="PF01266">
    <property type="entry name" value="DAO"/>
    <property type="match status" value="1"/>
</dbReference>
<reference evidence="4 5" key="1">
    <citation type="journal article" date="2014" name="Genome Announc.">
        <title>Complete Genome Sequence of Polychlorinated Biphenyl Degrader Comamonas testosteroni TK102 (NBRC 109938).</title>
        <authorList>
            <person name="Fukuda K."/>
            <person name="Hosoyama A."/>
            <person name="Tsuchikane K."/>
            <person name="Ohji S."/>
            <person name="Yamazoe A."/>
            <person name="Fujita N."/>
            <person name="Shintani M."/>
            <person name="Kimbara K."/>
        </authorList>
    </citation>
    <scope>NUCLEOTIDE SEQUENCE [LARGE SCALE GENOMIC DNA]</scope>
    <source>
        <strain evidence="4">TK102</strain>
    </source>
</reference>
<comment type="similarity">
    <text evidence="1">Belongs to the DadA oxidoreductase family.</text>
</comment>
<name>A0A076PLI1_COMTE</name>
<dbReference type="NCBIfam" id="NF001933">
    <property type="entry name" value="PRK00711.1"/>
    <property type="match status" value="1"/>
</dbReference>
<sequence length="407" mass="42978">MHVCIVGAGIVGLATAYALQCAGCSVTVLERGPGPAAGASGGNGAQLSYSYVQPLADPGIWKMLPQLLLEKDSPLALRLRADPAQWAWGLRFLGACNARASMAGTQALLRLAAESRQAFESLQAQESLSCSLHTPGKLVLYHTQQGLDAAARQVALQSRLGGASQQVVDAAVAVRLEPALAGYAGRMAGAVHTPSESAADCRQLCEQLAALLAARGAELRYDTEVLGFERQGDAVTGLRTAAGLLQAEHYVLASGWESPAHARQLGLRIPVYPLKGYSITVDIPADHTQAAPRVSVTDTARKVVFARLGERLRVAGMVEIIGRDTRIDTARINSLRRSTQQVFAQLPLQGSLHPWSGMRPATPTGLPITGRQRGGPRNLWLQTGHGALGLTLAFGSAQRLAAQMRAA</sequence>
<dbReference type="EMBL" id="CP006704">
    <property type="protein sequence ID" value="AIJ44257.1"/>
    <property type="molecule type" value="Genomic_DNA"/>
</dbReference>
<dbReference type="HOGENOM" id="CLU_007884_9_2_4"/>
<dbReference type="GO" id="GO:0005737">
    <property type="term" value="C:cytoplasm"/>
    <property type="evidence" value="ECO:0007669"/>
    <property type="project" value="TreeGrafter"/>
</dbReference>
<dbReference type="SUPFAM" id="SSF54373">
    <property type="entry name" value="FAD-linked reductases, C-terminal domain"/>
    <property type="match status" value="1"/>
</dbReference>
<accession>A0A076PLI1</accession>
<dbReference type="KEGG" id="ctes:O987_00280"/>
<dbReference type="AlphaFoldDB" id="A0A076PLI1"/>
<dbReference type="Proteomes" id="UP000028782">
    <property type="component" value="Chromosome"/>
</dbReference>
<dbReference type="PANTHER" id="PTHR13847">
    <property type="entry name" value="SARCOSINE DEHYDROGENASE-RELATED"/>
    <property type="match status" value="1"/>
</dbReference>
<dbReference type="GO" id="GO:0055130">
    <property type="term" value="P:D-alanine catabolic process"/>
    <property type="evidence" value="ECO:0007669"/>
    <property type="project" value="TreeGrafter"/>
</dbReference>
<dbReference type="Gene3D" id="3.50.50.60">
    <property type="entry name" value="FAD/NAD(P)-binding domain"/>
    <property type="match status" value="2"/>
</dbReference>
<feature type="domain" description="FAD dependent oxidoreductase" evidence="3">
    <location>
        <begin position="2"/>
        <end position="402"/>
    </location>
</feature>
<dbReference type="InterPro" id="IPR006076">
    <property type="entry name" value="FAD-dep_OxRdtase"/>
</dbReference>
<evidence type="ECO:0000259" key="3">
    <source>
        <dbReference type="Pfam" id="PF01266"/>
    </source>
</evidence>
<organism evidence="4 5">
    <name type="scientific">Comamonas testosteroni TK102</name>
    <dbReference type="NCBI Taxonomy" id="1392005"/>
    <lineage>
        <taxon>Bacteria</taxon>
        <taxon>Pseudomonadati</taxon>
        <taxon>Pseudomonadota</taxon>
        <taxon>Betaproteobacteria</taxon>
        <taxon>Burkholderiales</taxon>
        <taxon>Comamonadaceae</taxon>
        <taxon>Comamonas</taxon>
    </lineage>
</organism>
<dbReference type="Gene3D" id="3.30.9.10">
    <property type="entry name" value="D-Amino Acid Oxidase, subunit A, domain 2"/>
    <property type="match status" value="1"/>
</dbReference>
<dbReference type="SUPFAM" id="SSF51905">
    <property type="entry name" value="FAD/NAD(P)-binding domain"/>
    <property type="match status" value="1"/>
</dbReference>
<evidence type="ECO:0000256" key="2">
    <source>
        <dbReference type="ARBA" id="ARBA00023002"/>
    </source>
</evidence>
<keyword evidence="2" id="KW-0560">Oxidoreductase</keyword>
<evidence type="ECO:0000256" key="1">
    <source>
        <dbReference type="ARBA" id="ARBA00009410"/>
    </source>
</evidence>
<evidence type="ECO:0000313" key="4">
    <source>
        <dbReference type="EMBL" id="AIJ44257.1"/>
    </source>
</evidence>
<dbReference type="InterPro" id="IPR036188">
    <property type="entry name" value="FAD/NAD-bd_sf"/>
</dbReference>
<dbReference type="GO" id="GO:0008718">
    <property type="term" value="F:D-amino-acid dehydrogenase activity"/>
    <property type="evidence" value="ECO:0007669"/>
    <property type="project" value="TreeGrafter"/>
</dbReference>
<gene>
    <name evidence="4" type="ORF">O987_00280</name>
</gene>
<protein>
    <submittedName>
        <fullName evidence="4">D-amino acid dehydrogenase</fullName>
    </submittedName>
</protein>
<dbReference type="RefSeq" id="WP_043370398.1">
    <property type="nucleotide sequence ID" value="NZ_CP006704.1"/>
</dbReference>